<sequence>MRVAAALRRQSEDAGCGFASASDRRLGDGRHALDSDTYRAAGWEYRALGQPAQGRTATVARA</sequence>
<gene>
    <name evidence="1" type="ORF">EDM22_05775</name>
</gene>
<evidence type="ECO:0000313" key="2">
    <source>
        <dbReference type="Proteomes" id="UP000275048"/>
    </source>
</evidence>
<name>A0A3M8AHY6_9MICO</name>
<accession>A0A3M8AHY6</accession>
<dbReference type="Proteomes" id="UP000275048">
    <property type="component" value="Unassembled WGS sequence"/>
</dbReference>
<dbReference type="EMBL" id="RHHB01000006">
    <property type="protein sequence ID" value="RNB50784.1"/>
    <property type="molecule type" value="Genomic_DNA"/>
</dbReference>
<comment type="caution">
    <text evidence="1">The sequence shown here is derived from an EMBL/GenBank/DDBJ whole genome shotgun (WGS) entry which is preliminary data.</text>
</comment>
<proteinExistence type="predicted"/>
<protein>
    <submittedName>
        <fullName evidence="1">Uncharacterized protein</fullName>
    </submittedName>
</protein>
<dbReference type="AlphaFoldDB" id="A0A3M8AHY6"/>
<reference evidence="1 2" key="1">
    <citation type="submission" date="2018-10" db="EMBL/GenBank/DDBJ databases">
        <title>Isolation, diversity and antibacterial activity of antinobacteria from the wheat rhizosphere soil.</title>
        <authorList>
            <person name="Sun T."/>
        </authorList>
    </citation>
    <scope>NUCLEOTIDE SEQUENCE [LARGE SCALE GENOMIC DNA]</scope>
    <source>
        <strain evidence="1 2">SJ-23</strain>
    </source>
</reference>
<organism evidence="1 2">
    <name type="scientific">Agromyces tardus</name>
    <dbReference type="NCBI Taxonomy" id="2583849"/>
    <lineage>
        <taxon>Bacteria</taxon>
        <taxon>Bacillati</taxon>
        <taxon>Actinomycetota</taxon>
        <taxon>Actinomycetes</taxon>
        <taxon>Micrococcales</taxon>
        <taxon>Microbacteriaceae</taxon>
        <taxon>Agromyces</taxon>
    </lineage>
</organism>
<evidence type="ECO:0000313" key="1">
    <source>
        <dbReference type="EMBL" id="RNB50784.1"/>
    </source>
</evidence>
<keyword evidence="2" id="KW-1185">Reference proteome</keyword>